<dbReference type="RefSeq" id="WP_173779834.1">
    <property type="nucleotide sequence ID" value="NZ_JABSNO010000018.1"/>
</dbReference>
<dbReference type="Gene3D" id="1.10.150.400">
    <property type="match status" value="1"/>
</dbReference>
<dbReference type="InterPro" id="IPR041492">
    <property type="entry name" value="HAD_2"/>
</dbReference>
<organism evidence="1 2">
    <name type="scientific">Frigoriflavimonas asaccharolytica</name>
    <dbReference type="NCBI Taxonomy" id="2735899"/>
    <lineage>
        <taxon>Bacteria</taxon>
        <taxon>Pseudomonadati</taxon>
        <taxon>Bacteroidota</taxon>
        <taxon>Flavobacteriia</taxon>
        <taxon>Flavobacteriales</taxon>
        <taxon>Weeksellaceae</taxon>
        <taxon>Frigoriflavimonas</taxon>
    </lineage>
</organism>
<dbReference type="NCBIfam" id="TIGR01549">
    <property type="entry name" value="HAD-SF-IA-v1"/>
    <property type="match status" value="1"/>
</dbReference>
<dbReference type="AlphaFoldDB" id="A0A8J8GCM0"/>
<dbReference type="SFLD" id="SFLDS00003">
    <property type="entry name" value="Haloacid_Dehalogenase"/>
    <property type="match status" value="1"/>
</dbReference>
<keyword evidence="1" id="KW-0378">Hydrolase</keyword>
<name>A0A8J8GCM0_9FLAO</name>
<dbReference type="SUPFAM" id="SSF56784">
    <property type="entry name" value="HAD-like"/>
    <property type="match status" value="1"/>
</dbReference>
<dbReference type="InterPro" id="IPR006439">
    <property type="entry name" value="HAD-SF_hydro_IA"/>
</dbReference>
<dbReference type="InterPro" id="IPR036412">
    <property type="entry name" value="HAD-like_sf"/>
</dbReference>
<evidence type="ECO:0000313" key="1">
    <source>
        <dbReference type="EMBL" id="NRS93262.1"/>
    </source>
</evidence>
<proteinExistence type="predicted"/>
<keyword evidence="2" id="KW-1185">Reference proteome</keyword>
<gene>
    <name evidence="1" type="ORF">HNQ03_002349</name>
</gene>
<dbReference type="InterPro" id="IPR023214">
    <property type="entry name" value="HAD_sf"/>
</dbReference>
<dbReference type="Gene3D" id="3.40.50.1000">
    <property type="entry name" value="HAD superfamily/HAD-like"/>
    <property type="match status" value="1"/>
</dbReference>
<dbReference type="InterPro" id="IPR051828">
    <property type="entry name" value="HAD-like_hydrolase_domain"/>
</dbReference>
<accession>A0A8J8GCM0</accession>
<evidence type="ECO:0000313" key="2">
    <source>
        <dbReference type="Proteomes" id="UP000610746"/>
    </source>
</evidence>
<dbReference type="GO" id="GO:0016787">
    <property type="term" value="F:hydrolase activity"/>
    <property type="evidence" value="ECO:0007669"/>
    <property type="project" value="UniProtKB-KW"/>
</dbReference>
<comment type="caution">
    <text evidence="1">The sequence shown here is derived from an EMBL/GenBank/DDBJ whole genome shotgun (WGS) entry which is preliminary data.</text>
</comment>
<protein>
    <submittedName>
        <fullName evidence="1">Putative hydrolase of the HAD superfamily</fullName>
    </submittedName>
</protein>
<dbReference type="PANTHER" id="PTHR46191">
    <property type="match status" value="1"/>
</dbReference>
<dbReference type="SFLD" id="SFLDG01129">
    <property type="entry name" value="C1.5:_HAD__Beta-PGM__Phosphata"/>
    <property type="match status" value="1"/>
</dbReference>
<dbReference type="Pfam" id="PF13419">
    <property type="entry name" value="HAD_2"/>
    <property type="match status" value="1"/>
</dbReference>
<sequence>MNIEIEIAKYQHFSFDLWLTIIKSNPDFKVKRDQLLKDHFSIDASFDEVRKAVRYYDVLLNKISEKTGRHIERETAYLLILNALGKKFEDVTNVQLNLYFQEMDQLFLENLPVILWDNIEDQLIRIKNEGKTSSILSNTAFIRGETLEKMLQKLGISSYFSFKIFSDEVKISKPNPNIFDLVHQSVKKIKQVEKNEILHIGDNAFADFQGAKNFGFNAQLVEKQ</sequence>
<reference evidence="1" key="1">
    <citation type="submission" date="2020-05" db="EMBL/GenBank/DDBJ databases">
        <title>Genomic Encyclopedia of Type Strains, Phase IV (KMG-V): Genome sequencing to study the core and pangenomes of soil and plant-associated prokaryotes.</title>
        <authorList>
            <person name="Whitman W."/>
        </authorList>
    </citation>
    <scope>NUCLEOTIDE SEQUENCE</scope>
    <source>
        <strain evidence="1">16F</strain>
    </source>
</reference>
<dbReference type="PANTHER" id="PTHR46191:SF2">
    <property type="entry name" value="HALOACID DEHALOGENASE-LIKE HYDROLASE DOMAIN-CONTAINING PROTEIN 3"/>
    <property type="match status" value="1"/>
</dbReference>
<dbReference type="EMBL" id="JABSNO010000018">
    <property type="protein sequence ID" value="NRS93262.1"/>
    <property type="molecule type" value="Genomic_DNA"/>
</dbReference>
<dbReference type="Proteomes" id="UP000610746">
    <property type="component" value="Unassembled WGS sequence"/>
</dbReference>